<feature type="chain" id="PRO_5040722337" evidence="1">
    <location>
        <begin position="30"/>
        <end position="207"/>
    </location>
</feature>
<organism evidence="2 4">
    <name type="scientific">Xanthobacter flavus</name>
    <dbReference type="NCBI Taxonomy" id="281"/>
    <lineage>
        <taxon>Bacteria</taxon>
        <taxon>Pseudomonadati</taxon>
        <taxon>Pseudomonadota</taxon>
        <taxon>Alphaproteobacteria</taxon>
        <taxon>Hyphomicrobiales</taxon>
        <taxon>Xanthobacteraceae</taxon>
        <taxon>Xanthobacter</taxon>
    </lineage>
</organism>
<evidence type="ECO:0000256" key="1">
    <source>
        <dbReference type="SAM" id="SignalP"/>
    </source>
</evidence>
<gene>
    <name evidence="3" type="ORF">GGQ86_004048</name>
    <name evidence="2" type="ORF">XFLAVUS301_44450</name>
</gene>
<dbReference type="EMBL" id="BSDO01000008">
    <property type="protein sequence ID" value="GLI24771.1"/>
    <property type="molecule type" value="Genomic_DNA"/>
</dbReference>
<sequence>MSGFTPARRILLMAATGLACLTLAGPSSWARLAFWAGAPGTARWQDDAAARGIAFYREGDYPAADAAFAEAGRTETFNRALTLAATGRYALSVAYLDAVLFVDPADAEARRLRGIIDALAPKTVGASIVRGRIPTSVGTASANKGDGVMATPAPELKKPIDARGIVASDAWLDTIADDPGAYLRLRLRKEFERRSALGLIGRDGDAP</sequence>
<name>A0A9W6CRF2_XANFL</name>
<reference evidence="3 5" key="2">
    <citation type="submission" date="2023-07" db="EMBL/GenBank/DDBJ databases">
        <title>Genomic Encyclopedia of Type Strains, Phase IV (KMG-IV): sequencing the most valuable type-strain genomes for metagenomic binning, comparative biology and taxonomic classification.</title>
        <authorList>
            <person name="Goeker M."/>
        </authorList>
    </citation>
    <scope>NUCLEOTIDE SEQUENCE [LARGE SCALE GENOMIC DNA]</scope>
    <source>
        <strain evidence="3 5">DSM 338</strain>
    </source>
</reference>
<dbReference type="SUPFAM" id="SSF48452">
    <property type="entry name" value="TPR-like"/>
    <property type="match status" value="1"/>
</dbReference>
<evidence type="ECO:0000313" key="2">
    <source>
        <dbReference type="EMBL" id="GLI24771.1"/>
    </source>
</evidence>
<dbReference type="InterPro" id="IPR011990">
    <property type="entry name" value="TPR-like_helical_dom_sf"/>
</dbReference>
<dbReference type="RefSeq" id="WP_169123178.1">
    <property type="nucleotide sequence ID" value="NZ_BSDO01000008.1"/>
</dbReference>
<evidence type="ECO:0000313" key="3">
    <source>
        <dbReference type="EMBL" id="MDR6335552.1"/>
    </source>
</evidence>
<reference evidence="2" key="1">
    <citation type="submission" date="2022-12" db="EMBL/GenBank/DDBJ databases">
        <title>Reference genome sequencing for broad-spectrum identification of bacterial and archaeal isolates by mass spectrometry.</title>
        <authorList>
            <person name="Sekiguchi Y."/>
            <person name="Tourlousse D.M."/>
        </authorList>
    </citation>
    <scope>NUCLEOTIDE SEQUENCE</scope>
    <source>
        <strain evidence="2">301</strain>
    </source>
</reference>
<evidence type="ECO:0000313" key="5">
    <source>
        <dbReference type="Proteomes" id="UP001245370"/>
    </source>
</evidence>
<dbReference type="GeneID" id="95765218"/>
<accession>A0A9W6CRF2</accession>
<proteinExistence type="predicted"/>
<dbReference type="Proteomes" id="UP001144397">
    <property type="component" value="Unassembled WGS sequence"/>
</dbReference>
<keyword evidence="1" id="KW-0732">Signal</keyword>
<feature type="signal peptide" evidence="1">
    <location>
        <begin position="1"/>
        <end position="29"/>
    </location>
</feature>
<dbReference type="Proteomes" id="UP001245370">
    <property type="component" value="Unassembled WGS sequence"/>
</dbReference>
<dbReference type="Gene3D" id="1.25.40.10">
    <property type="entry name" value="Tetratricopeptide repeat domain"/>
    <property type="match status" value="1"/>
</dbReference>
<protein>
    <submittedName>
        <fullName evidence="3">Ca-activated chloride channel family protein</fullName>
    </submittedName>
</protein>
<dbReference type="AlphaFoldDB" id="A0A9W6CRF2"/>
<keyword evidence="5" id="KW-1185">Reference proteome</keyword>
<dbReference type="EMBL" id="JAVDPY010000008">
    <property type="protein sequence ID" value="MDR6335552.1"/>
    <property type="molecule type" value="Genomic_DNA"/>
</dbReference>
<comment type="caution">
    <text evidence="2">The sequence shown here is derived from an EMBL/GenBank/DDBJ whole genome shotgun (WGS) entry which is preliminary data.</text>
</comment>
<evidence type="ECO:0000313" key="4">
    <source>
        <dbReference type="Proteomes" id="UP001144397"/>
    </source>
</evidence>